<evidence type="ECO:0000313" key="3">
    <source>
        <dbReference type="Proteomes" id="UP000444980"/>
    </source>
</evidence>
<proteinExistence type="predicted"/>
<dbReference type="RefSeq" id="WP_161926321.1">
    <property type="nucleotide sequence ID" value="NZ_BJOU01000001.1"/>
</dbReference>
<dbReference type="Proteomes" id="UP000444980">
    <property type="component" value="Unassembled WGS sequence"/>
</dbReference>
<organism evidence="2 3">
    <name type="scientific">Gordonia crocea</name>
    <dbReference type="NCBI Taxonomy" id="589162"/>
    <lineage>
        <taxon>Bacteria</taxon>
        <taxon>Bacillati</taxon>
        <taxon>Actinomycetota</taxon>
        <taxon>Actinomycetes</taxon>
        <taxon>Mycobacteriales</taxon>
        <taxon>Gordoniaceae</taxon>
        <taxon>Gordonia</taxon>
    </lineage>
</organism>
<dbReference type="AlphaFoldDB" id="A0A7I9UUQ7"/>
<reference evidence="3" key="1">
    <citation type="submission" date="2019-06" db="EMBL/GenBank/DDBJ databases">
        <title>Gordonia isolated from sludge of a wastewater treatment plant.</title>
        <authorList>
            <person name="Tamura T."/>
            <person name="Aoyama K."/>
            <person name="Kang Y."/>
            <person name="Saito S."/>
            <person name="Akiyama N."/>
            <person name="Yazawa K."/>
            <person name="Gonoi T."/>
            <person name="Mikami Y."/>
        </authorList>
    </citation>
    <scope>NUCLEOTIDE SEQUENCE [LARGE SCALE GENOMIC DNA]</scope>
    <source>
        <strain evidence="3">NBRC 107697</strain>
    </source>
</reference>
<protein>
    <submittedName>
        <fullName evidence="2">Membrane protein</fullName>
    </submittedName>
</protein>
<comment type="caution">
    <text evidence="2">The sequence shown here is derived from an EMBL/GenBank/DDBJ whole genome shotgun (WGS) entry which is preliminary data.</text>
</comment>
<evidence type="ECO:0000313" key="2">
    <source>
        <dbReference type="EMBL" id="GED96914.1"/>
    </source>
</evidence>
<sequence length="88" mass="8939">MADVQHDSPTGVTIPPLPKVLREPAPVIIVGMAAWLVATIVALVTGVGGLTLSVCLWGLGVGVLGTMIVGLQLAAVRRGSKTAQEGLE</sequence>
<accession>A0A7I9UUQ7</accession>
<dbReference type="OrthoDB" id="4774615at2"/>
<feature type="transmembrane region" description="Helical" evidence="1">
    <location>
        <begin position="27"/>
        <end position="50"/>
    </location>
</feature>
<keyword evidence="1" id="KW-0812">Transmembrane</keyword>
<gene>
    <name evidence="2" type="ORF">nbrc107697_09530</name>
</gene>
<name>A0A7I9UUQ7_9ACTN</name>
<keyword evidence="3" id="KW-1185">Reference proteome</keyword>
<dbReference type="EMBL" id="BJOU01000001">
    <property type="protein sequence ID" value="GED96914.1"/>
    <property type="molecule type" value="Genomic_DNA"/>
</dbReference>
<dbReference type="InterPro" id="IPR019681">
    <property type="entry name" value="DUF2530"/>
</dbReference>
<dbReference type="Pfam" id="PF10745">
    <property type="entry name" value="DUF2530"/>
    <property type="match status" value="1"/>
</dbReference>
<feature type="transmembrane region" description="Helical" evidence="1">
    <location>
        <begin position="56"/>
        <end position="76"/>
    </location>
</feature>
<keyword evidence="1" id="KW-1133">Transmembrane helix</keyword>
<keyword evidence="1" id="KW-0472">Membrane</keyword>
<evidence type="ECO:0000256" key="1">
    <source>
        <dbReference type="SAM" id="Phobius"/>
    </source>
</evidence>